<dbReference type="Pfam" id="PF03466">
    <property type="entry name" value="LysR_substrate"/>
    <property type="match status" value="1"/>
</dbReference>
<protein>
    <submittedName>
        <fullName evidence="7">DNA-binding transcriptional LysR family regulator</fullName>
    </submittedName>
    <submittedName>
        <fullName evidence="6">LysR family transcriptional regulator</fullName>
    </submittedName>
</protein>
<accession>A0A7W6F8R3</accession>
<evidence type="ECO:0000256" key="4">
    <source>
        <dbReference type="ARBA" id="ARBA00023163"/>
    </source>
</evidence>
<dbReference type="EMBL" id="BSPG01000024">
    <property type="protein sequence ID" value="GLS45597.1"/>
    <property type="molecule type" value="Genomic_DNA"/>
</dbReference>
<proteinExistence type="inferred from homology"/>
<dbReference type="AlphaFoldDB" id="A0A7W6F8R3"/>
<evidence type="ECO:0000313" key="9">
    <source>
        <dbReference type="Proteomes" id="UP001156881"/>
    </source>
</evidence>
<evidence type="ECO:0000256" key="2">
    <source>
        <dbReference type="ARBA" id="ARBA00023015"/>
    </source>
</evidence>
<dbReference type="InterPro" id="IPR058163">
    <property type="entry name" value="LysR-type_TF_proteobact-type"/>
</dbReference>
<feature type="domain" description="HTH lysR-type" evidence="5">
    <location>
        <begin position="7"/>
        <end position="63"/>
    </location>
</feature>
<dbReference type="InterPro" id="IPR036390">
    <property type="entry name" value="WH_DNA-bd_sf"/>
</dbReference>
<dbReference type="Proteomes" id="UP001156881">
    <property type="component" value="Unassembled WGS sequence"/>
</dbReference>
<evidence type="ECO:0000313" key="6">
    <source>
        <dbReference type="EMBL" id="GLS45597.1"/>
    </source>
</evidence>
<organism evidence="7 8">
    <name type="scientific">Methylobacterium brachythecii</name>
    <dbReference type="NCBI Taxonomy" id="1176177"/>
    <lineage>
        <taxon>Bacteria</taxon>
        <taxon>Pseudomonadati</taxon>
        <taxon>Pseudomonadota</taxon>
        <taxon>Alphaproteobacteria</taxon>
        <taxon>Hyphomicrobiales</taxon>
        <taxon>Methylobacteriaceae</taxon>
        <taxon>Methylobacterium</taxon>
    </lineage>
</organism>
<dbReference type="InterPro" id="IPR036388">
    <property type="entry name" value="WH-like_DNA-bd_sf"/>
</dbReference>
<name>A0A7W6F8R3_9HYPH</name>
<reference evidence="9" key="2">
    <citation type="journal article" date="2019" name="Int. J. Syst. Evol. Microbiol.">
        <title>The Global Catalogue of Microorganisms (GCM) 10K type strain sequencing project: providing services to taxonomists for standard genome sequencing and annotation.</title>
        <authorList>
            <consortium name="The Broad Institute Genomics Platform"/>
            <consortium name="The Broad Institute Genome Sequencing Center for Infectious Disease"/>
            <person name="Wu L."/>
            <person name="Ma J."/>
        </authorList>
    </citation>
    <scope>NUCLEOTIDE SEQUENCE [LARGE SCALE GENOMIC DNA]</scope>
    <source>
        <strain evidence="9">NBRC 107710</strain>
    </source>
</reference>
<dbReference type="Gene3D" id="3.40.190.290">
    <property type="match status" value="1"/>
</dbReference>
<dbReference type="InterPro" id="IPR005119">
    <property type="entry name" value="LysR_subst-bd"/>
</dbReference>
<dbReference type="Gene3D" id="1.10.10.10">
    <property type="entry name" value="Winged helix-like DNA-binding domain superfamily/Winged helix DNA-binding domain"/>
    <property type="match status" value="1"/>
</dbReference>
<dbReference type="GO" id="GO:0043565">
    <property type="term" value="F:sequence-specific DNA binding"/>
    <property type="evidence" value="ECO:0007669"/>
    <property type="project" value="TreeGrafter"/>
</dbReference>
<evidence type="ECO:0000256" key="1">
    <source>
        <dbReference type="ARBA" id="ARBA00009437"/>
    </source>
</evidence>
<sequence length="302" mass="33053">MPISRSDLADFSYFLAIARHRSFRRAGLEVGVSASALSHALKGLETRLGVRLLNRTNRSVTLTAAGEALFAAIEAPFTAIGSAAEVLNRYRGEPVGRIRLNVLQHASALLLAPVLPVFIERYPDIEVDVQVSNHLLDVVEAGADAGIRYGGTVPEDMIAQRLSADIRWVVAGSPDYLARHGVPAHPTDLLVHRCHRIRLGNDRIYRWDFERGGETLALDVPGAITIDDTPFVVSLATAGAGLAYLPEPVVAPLVERGALRIVLEEWSSTGPGFHIYYPSRRQLPTGLRLLIELIRELRPLDL</sequence>
<dbReference type="PANTHER" id="PTHR30537">
    <property type="entry name" value="HTH-TYPE TRANSCRIPTIONAL REGULATOR"/>
    <property type="match status" value="1"/>
</dbReference>
<keyword evidence="9" id="KW-1185">Reference proteome</keyword>
<dbReference type="GO" id="GO:0003700">
    <property type="term" value="F:DNA-binding transcription factor activity"/>
    <property type="evidence" value="ECO:0007669"/>
    <property type="project" value="InterPro"/>
</dbReference>
<reference evidence="7 8" key="3">
    <citation type="submission" date="2020-08" db="EMBL/GenBank/DDBJ databases">
        <title>Genomic Encyclopedia of Type Strains, Phase IV (KMG-IV): sequencing the most valuable type-strain genomes for metagenomic binning, comparative biology and taxonomic classification.</title>
        <authorList>
            <person name="Goeker M."/>
        </authorList>
    </citation>
    <scope>NUCLEOTIDE SEQUENCE [LARGE SCALE GENOMIC DNA]</scope>
    <source>
        <strain evidence="7 8">DSM 24105</strain>
    </source>
</reference>
<dbReference type="InterPro" id="IPR000847">
    <property type="entry name" value="LysR_HTH_N"/>
</dbReference>
<dbReference type="SUPFAM" id="SSF53850">
    <property type="entry name" value="Periplasmic binding protein-like II"/>
    <property type="match status" value="1"/>
</dbReference>
<evidence type="ECO:0000256" key="3">
    <source>
        <dbReference type="ARBA" id="ARBA00023125"/>
    </source>
</evidence>
<reference evidence="6" key="4">
    <citation type="submission" date="2023-01" db="EMBL/GenBank/DDBJ databases">
        <title>Draft genome sequence of Methylobacterium brachythecii strain NBRC 107710.</title>
        <authorList>
            <person name="Sun Q."/>
            <person name="Mori K."/>
        </authorList>
    </citation>
    <scope>NUCLEOTIDE SEQUENCE</scope>
    <source>
        <strain evidence="6">NBRC 107710</strain>
    </source>
</reference>
<dbReference type="CDD" id="cd08474">
    <property type="entry name" value="PBP2_CrgA_like_5"/>
    <property type="match status" value="1"/>
</dbReference>
<dbReference type="Pfam" id="PF00126">
    <property type="entry name" value="HTH_1"/>
    <property type="match status" value="1"/>
</dbReference>
<keyword evidence="4" id="KW-0804">Transcription</keyword>
<dbReference type="PANTHER" id="PTHR30537:SF1">
    <property type="entry name" value="HTH-TYPE TRANSCRIPTIONAL REGULATOR PGRR"/>
    <property type="match status" value="1"/>
</dbReference>
<dbReference type="PROSITE" id="PS50931">
    <property type="entry name" value="HTH_LYSR"/>
    <property type="match status" value="1"/>
</dbReference>
<dbReference type="SUPFAM" id="SSF46785">
    <property type="entry name" value="Winged helix' DNA-binding domain"/>
    <property type="match status" value="1"/>
</dbReference>
<keyword evidence="2" id="KW-0805">Transcription regulation</keyword>
<dbReference type="GO" id="GO:0006351">
    <property type="term" value="P:DNA-templated transcription"/>
    <property type="evidence" value="ECO:0007669"/>
    <property type="project" value="TreeGrafter"/>
</dbReference>
<evidence type="ECO:0000313" key="8">
    <source>
        <dbReference type="Proteomes" id="UP000517759"/>
    </source>
</evidence>
<evidence type="ECO:0000259" key="5">
    <source>
        <dbReference type="PROSITE" id="PS50931"/>
    </source>
</evidence>
<dbReference type="RefSeq" id="WP_183508817.1">
    <property type="nucleotide sequence ID" value="NZ_BSPG01000024.1"/>
</dbReference>
<dbReference type="Proteomes" id="UP000517759">
    <property type="component" value="Unassembled WGS sequence"/>
</dbReference>
<evidence type="ECO:0000313" key="7">
    <source>
        <dbReference type="EMBL" id="MBB3904729.1"/>
    </source>
</evidence>
<reference evidence="6" key="1">
    <citation type="journal article" date="2014" name="Int. J. Syst. Evol. Microbiol.">
        <title>Complete genome of a new Firmicutes species belonging to the dominant human colonic microbiota ('Ruminococcus bicirculans') reveals two chromosomes and a selective capacity to utilize plant glucans.</title>
        <authorList>
            <consortium name="NISC Comparative Sequencing Program"/>
            <person name="Wegmann U."/>
            <person name="Louis P."/>
            <person name="Goesmann A."/>
            <person name="Henrissat B."/>
            <person name="Duncan S.H."/>
            <person name="Flint H.J."/>
        </authorList>
    </citation>
    <scope>NUCLEOTIDE SEQUENCE</scope>
    <source>
        <strain evidence="6">NBRC 107710</strain>
    </source>
</reference>
<keyword evidence="3 7" id="KW-0238">DNA-binding</keyword>
<dbReference type="FunFam" id="1.10.10.10:FF:000001">
    <property type="entry name" value="LysR family transcriptional regulator"/>
    <property type="match status" value="1"/>
</dbReference>
<gene>
    <name evidence="6" type="ORF">GCM10007884_35880</name>
    <name evidence="7" type="ORF">GGR33_004252</name>
</gene>
<comment type="similarity">
    <text evidence="1">Belongs to the LysR transcriptional regulatory family.</text>
</comment>
<dbReference type="EMBL" id="JACIDN010000008">
    <property type="protein sequence ID" value="MBB3904729.1"/>
    <property type="molecule type" value="Genomic_DNA"/>
</dbReference>
<comment type="caution">
    <text evidence="7">The sequence shown here is derived from an EMBL/GenBank/DDBJ whole genome shotgun (WGS) entry which is preliminary data.</text>
</comment>